<evidence type="ECO:0000313" key="2">
    <source>
        <dbReference type="Proteomes" id="UP000195331"/>
    </source>
</evidence>
<name>A0A1Y0C5R7_9MYCO</name>
<evidence type="ECO:0000313" key="1">
    <source>
        <dbReference type="EMBL" id="ART70472.1"/>
    </source>
</evidence>
<protein>
    <submittedName>
        <fullName evidence="1">Uncharacterized protein</fullName>
    </submittedName>
</protein>
<accession>A0A1Y0C5R7</accession>
<organism evidence="1 2">
    <name type="scientific">Mycobacterium dioxanotrophicus</name>
    <dbReference type="NCBI Taxonomy" id="482462"/>
    <lineage>
        <taxon>Bacteria</taxon>
        <taxon>Bacillati</taxon>
        <taxon>Actinomycetota</taxon>
        <taxon>Actinomycetes</taxon>
        <taxon>Mycobacteriales</taxon>
        <taxon>Mycobacteriaceae</taxon>
        <taxon>Mycobacterium</taxon>
    </lineage>
</organism>
<dbReference type="KEGG" id="mdx:BTO20_19565"/>
<reference evidence="1 2" key="1">
    <citation type="submission" date="2017-04" db="EMBL/GenBank/DDBJ databases">
        <title>Whole Genome Sequence of 1,4-Dioxane Degrading Bacterium Mycobacterium dioxanotrophicus PH-06.</title>
        <authorList>
            <person name="He Y."/>
        </authorList>
    </citation>
    <scope>NUCLEOTIDE SEQUENCE [LARGE SCALE GENOMIC DNA]</scope>
    <source>
        <strain evidence="1 2">PH-06</strain>
    </source>
</reference>
<sequence length="267" mass="29086">MTAAGMLHNAFDTTAAGDETAVPPAPIPLRAMPPAPPMIRVRMDSLTRTHDDGDDGNSEGPEETVVDMQLIIDYTGALARRTASYIRDGLVERVNHPHRHPGRVTCLRCAVLSAAEHPTLAATLLEILNRSAAPADEDWNLEPDCTDTRTMSRLRRLAISSNTMHDLYGDHWGQVMLMCLRVERADLELLSFLTRKYQPSRVLVPHSRAALAAHHLAGIVCPRVGRDGNPVADTVRNAVAVRLAVTAGNVAEGAWPSWLDHLPAPAM</sequence>
<dbReference type="AlphaFoldDB" id="A0A1Y0C5R7"/>
<gene>
    <name evidence="1" type="ORF">BTO20_19565</name>
</gene>
<dbReference type="Proteomes" id="UP000195331">
    <property type="component" value="Chromosome"/>
</dbReference>
<proteinExistence type="predicted"/>
<keyword evidence="2" id="KW-1185">Reference proteome</keyword>
<dbReference type="EMBL" id="CP020809">
    <property type="protein sequence ID" value="ART70472.1"/>
    <property type="molecule type" value="Genomic_DNA"/>
</dbReference>